<dbReference type="EMBL" id="CP005990">
    <property type="protein sequence ID" value="AGY91777.1"/>
    <property type="molecule type" value="Genomic_DNA"/>
</dbReference>
<dbReference type="HOGENOM" id="CLU_1137475_0_0_6"/>
<reference evidence="1 2" key="1">
    <citation type="journal article" date="2013" name="BMC Genomics">
        <title>Genomes of "Spiribacter", a streamlined, successful halophilic bacterium.</title>
        <authorList>
            <person name="Lopez-Perez M."/>
            <person name="Ghai R."/>
            <person name="Leon M.J."/>
            <person name="Rodriguez-Olmos A."/>
            <person name="Copa-Patino J.L."/>
            <person name="Soliveri J."/>
            <person name="Sanchez-Porro C."/>
            <person name="Ventosa A."/>
            <person name="Rodriguez-Valera F."/>
        </authorList>
    </citation>
    <scope>NUCLEOTIDE SEQUENCE [LARGE SCALE GENOMIC DNA]</scope>
    <source>
        <strain evidence="1 2">UAH-SP71</strain>
    </source>
</reference>
<evidence type="ECO:0000313" key="2">
    <source>
        <dbReference type="Proteomes" id="UP000017640"/>
    </source>
</evidence>
<dbReference type="KEGG" id="spiu:SPICUR_03950"/>
<proteinExistence type="predicted"/>
<evidence type="ECO:0000313" key="1">
    <source>
        <dbReference type="EMBL" id="AGY91777.1"/>
    </source>
</evidence>
<dbReference type="AlphaFoldDB" id="U5T6H0"/>
<organism evidence="1 2">
    <name type="scientific">Spiribacter curvatus</name>
    <dbReference type="NCBI Taxonomy" id="1335757"/>
    <lineage>
        <taxon>Bacteria</taxon>
        <taxon>Pseudomonadati</taxon>
        <taxon>Pseudomonadota</taxon>
        <taxon>Gammaproteobacteria</taxon>
        <taxon>Chromatiales</taxon>
        <taxon>Ectothiorhodospiraceae</taxon>
        <taxon>Spiribacter</taxon>
    </lineage>
</organism>
<protein>
    <submittedName>
        <fullName evidence="1">Uncharacterized protein</fullName>
    </submittedName>
</protein>
<gene>
    <name evidence="1" type="ORF">SPICUR_03950</name>
</gene>
<sequence>MTEALIGLLAIIPALMAMDHLGRVQDMERAAIAGTRYAVWEEISGRSSSDDLRIAIEDRIHGSDHAPIVDTARLYRQGISQNPLWHDREGALRAIAADDTVRRKGGGRGGRDLPRAGLGVRNIAYGESIPSAIAAIGLSGGMLGLPRERLPSHHVRISAQPRLEDGPPKPLLTLEARGAIAPGDWQASDDRAYQRRAERIVASEPVDVLTQPAQTMGAFAVFKEGRYARSTDFVPESDRFPIRR</sequence>
<dbReference type="STRING" id="1335757.SPICUR_03950"/>
<dbReference type="Proteomes" id="UP000017640">
    <property type="component" value="Chromosome"/>
</dbReference>
<dbReference type="OrthoDB" id="5796480at2"/>
<dbReference type="RefSeq" id="WP_023366269.1">
    <property type="nucleotide sequence ID" value="NC_022664.1"/>
</dbReference>
<accession>U5T6H0</accession>
<keyword evidence="2" id="KW-1185">Reference proteome</keyword>
<name>U5T6H0_9GAMM</name>